<feature type="domain" description="FecR protein" evidence="2">
    <location>
        <begin position="133"/>
        <end position="223"/>
    </location>
</feature>
<evidence type="ECO:0000259" key="2">
    <source>
        <dbReference type="Pfam" id="PF04773"/>
    </source>
</evidence>
<dbReference type="InterPro" id="IPR012373">
    <property type="entry name" value="Ferrdict_sens_TM"/>
</dbReference>
<evidence type="ECO:0000256" key="1">
    <source>
        <dbReference type="SAM" id="Phobius"/>
    </source>
</evidence>
<gene>
    <name evidence="4" type="ORF">HNQ92_001005</name>
</gene>
<dbReference type="RefSeq" id="WP_184171681.1">
    <property type="nucleotide sequence ID" value="NZ_JACHGF010000001.1"/>
</dbReference>
<dbReference type="AlphaFoldDB" id="A0A840THE7"/>
<dbReference type="PIRSF" id="PIRSF018266">
    <property type="entry name" value="FecR"/>
    <property type="match status" value="1"/>
</dbReference>
<feature type="transmembrane region" description="Helical" evidence="1">
    <location>
        <begin position="84"/>
        <end position="103"/>
    </location>
</feature>
<dbReference type="PANTHER" id="PTHR30273:SF2">
    <property type="entry name" value="PROTEIN FECR"/>
    <property type="match status" value="1"/>
</dbReference>
<evidence type="ECO:0000259" key="3">
    <source>
        <dbReference type="Pfam" id="PF16344"/>
    </source>
</evidence>
<protein>
    <submittedName>
        <fullName evidence="4">Ferric-dicitrate binding protein FerR (Iron transport regulator)</fullName>
    </submittedName>
</protein>
<organism evidence="4 5">
    <name type="scientific">Rhabdobacter roseus</name>
    <dbReference type="NCBI Taxonomy" id="1655419"/>
    <lineage>
        <taxon>Bacteria</taxon>
        <taxon>Pseudomonadati</taxon>
        <taxon>Bacteroidota</taxon>
        <taxon>Cytophagia</taxon>
        <taxon>Cytophagales</taxon>
        <taxon>Cytophagaceae</taxon>
        <taxon>Rhabdobacter</taxon>
    </lineage>
</organism>
<dbReference type="PANTHER" id="PTHR30273">
    <property type="entry name" value="PERIPLASMIC SIGNAL SENSOR AND SIGMA FACTOR ACTIVATOR FECR-RELATED"/>
    <property type="match status" value="1"/>
</dbReference>
<dbReference type="Gene3D" id="3.55.50.30">
    <property type="match status" value="1"/>
</dbReference>
<dbReference type="EMBL" id="JACHGF010000001">
    <property type="protein sequence ID" value="MBB5282884.1"/>
    <property type="molecule type" value="Genomic_DNA"/>
</dbReference>
<dbReference type="Pfam" id="PF04773">
    <property type="entry name" value="FecR"/>
    <property type="match status" value="1"/>
</dbReference>
<dbReference type="InterPro" id="IPR006860">
    <property type="entry name" value="FecR"/>
</dbReference>
<dbReference type="Pfam" id="PF16344">
    <property type="entry name" value="FecR_C"/>
    <property type="match status" value="1"/>
</dbReference>
<proteinExistence type="predicted"/>
<dbReference type="Gene3D" id="2.60.120.1440">
    <property type="match status" value="1"/>
</dbReference>
<comment type="caution">
    <text evidence="4">The sequence shown here is derived from an EMBL/GenBank/DDBJ whole genome shotgun (WGS) entry which is preliminary data.</text>
</comment>
<dbReference type="Proteomes" id="UP000557307">
    <property type="component" value="Unassembled WGS sequence"/>
</dbReference>
<keyword evidence="1" id="KW-0812">Transmembrane</keyword>
<name>A0A840THE7_9BACT</name>
<dbReference type="GO" id="GO:0016989">
    <property type="term" value="F:sigma factor antagonist activity"/>
    <property type="evidence" value="ECO:0007669"/>
    <property type="project" value="TreeGrafter"/>
</dbReference>
<reference evidence="4 5" key="1">
    <citation type="submission" date="2020-08" db="EMBL/GenBank/DDBJ databases">
        <title>Genomic Encyclopedia of Type Strains, Phase IV (KMG-IV): sequencing the most valuable type-strain genomes for metagenomic binning, comparative biology and taxonomic classification.</title>
        <authorList>
            <person name="Goeker M."/>
        </authorList>
    </citation>
    <scope>NUCLEOTIDE SEQUENCE [LARGE SCALE GENOMIC DNA]</scope>
    <source>
        <strain evidence="4 5">DSM 105074</strain>
    </source>
</reference>
<keyword evidence="1" id="KW-0472">Membrane</keyword>
<evidence type="ECO:0000313" key="4">
    <source>
        <dbReference type="EMBL" id="MBB5282884.1"/>
    </source>
</evidence>
<sequence length="357" mass="38908">MRPSKQEFQELLQRYLQGACSAEEMEKIQAWYEVIGAEELAALSEGEKEEMQERMRRGIAQRTGGEPSAPKVPWSRRVGTRWRYGYLAGLAASTLLAVGWGWYSQQVPPQSTPVAGSTEEVVPEAQRQQINNTSTQELRLTLEEGSTVVLSPGSTLSYPAHFEGDRREVALVGDAFFDIARQPERPFLVYCGGAVAQVLGTSFWVKTTKESGAVEVAVKTGRVSVYEHTPGTGPAQVPPGTARINGVILTPNQKVVFFPKERHLVTGLVQAPTLLPSVKVPPGFAYNDTSLQEVLAELEEGYGIQIVLLSEKLKKCTFSGDLADLSLDEKLLLICKSVGATHELIGTHIVINGPGCD</sequence>
<accession>A0A840THE7</accession>
<evidence type="ECO:0000313" key="5">
    <source>
        <dbReference type="Proteomes" id="UP000557307"/>
    </source>
</evidence>
<keyword evidence="1" id="KW-1133">Transmembrane helix</keyword>
<feature type="domain" description="Protein FecR C-terminal" evidence="3">
    <location>
        <begin position="284"/>
        <end position="351"/>
    </location>
</feature>
<keyword evidence="5" id="KW-1185">Reference proteome</keyword>
<dbReference type="InterPro" id="IPR032508">
    <property type="entry name" value="FecR_C"/>
</dbReference>